<feature type="DNA-binding region" description="H-T-H motif" evidence="2">
    <location>
        <begin position="30"/>
        <end position="49"/>
    </location>
</feature>
<dbReference type="Gene3D" id="1.10.357.10">
    <property type="entry name" value="Tetracycline Repressor, domain 2"/>
    <property type="match status" value="1"/>
</dbReference>
<evidence type="ECO:0000313" key="5">
    <source>
        <dbReference type="Proteomes" id="UP000051166"/>
    </source>
</evidence>
<dbReference type="PANTHER" id="PTHR43479:SF16">
    <property type="entry name" value="HTH TETR-TYPE DOMAIN-CONTAINING PROTEIN"/>
    <property type="match status" value="1"/>
</dbReference>
<evidence type="ECO:0000259" key="3">
    <source>
        <dbReference type="PROSITE" id="PS50977"/>
    </source>
</evidence>
<dbReference type="AlphaFoldDB" id="A0A0R1V336"/>
<dbReference type="OrthoDB" id="9810250at2"/>
<gene>
    <name evidence="4" type="ORF">FD50_GL001390</name>
</gene>
<sequence length="180" mass="21298">MSVFELTKTDESIWEAFFSLLDQEKFSAITVSQICQIARISRPTFYRHYVDKYALLTAINQHYAAILKKFITQRLERFDITQSLVEITRFFANQAEYILKLLQIHTSRSDLNELFKSMLRDEFIYQVKRNPQRFKLQDFPLEYLADLYVATGMVFLNYSLKHGLDLELISALNDAQKNIF</sequence>
<evidence type="ECO:0000313" key="4">
    <source>
        <dbReference type="EMBL" id="KRL97410.1"/>
    </source>
</evidence>
<dbReference type="EMBL" id="AZFQ01000052">
    <property type="protein sequence ID" value="KRL97410.1"/>
    <property type="molecule type" value="Genomic_DNA"/>
</dbReference>
<keyword evidence="1 2" id="KW-0238">DNA-binding</keyword>
<dbReference type="InterPro" id="IPR001647">
    <property type="entry name" value="HTH_TetR"/>
</dbReference>
<dbReference type="Pfam" id="PF00440">
    <property type="entry name" value="TetR_N"/>
    <property type="match status" value="1"/>
</dbReference>
<dbReference type="Proteomes" id="UP000051166">
    <property type="component" value="Unassembled WGS sequence"/>
</dbReference>
<proteinExistence type="predicted"/>
<dbReference type="InterPro" id="IPR050624">
    <property type="entry name" value="HTH-type_Tx_Regulator"/>
</dbReference>
<feature type="domain" description="HTH tetR-type" evidence="3">
    <location>
        <begin position="7"/>
        <end position="67"/>
    </location>
</feature>
<evidence type="ECO:0000256" key="1">
    <source>
        <dbReference type="ARBA" id="ARBA00023125"/>
    </source>
</evidence>
<dbReference type="RefSeq" id="WP_056961206.1">
    <property type="nucleotide sequence ID" value="NZ_AZFQ01000052.1"/>
</dbReference>
<evidence type="ECO:0000256" key="2">
    <source>
        <dbReference type="PROSITE-ProRule" id="PRU00335"/>
    </source>
</evidence>
<comment type="caution">
    <text evidence="4">The sequence shown here is derived from an EMBL/GenBank/DDBJ whole genome shotgun (WGS) entry which is preliminary data.</text>
</comment>
<dbReference type="PATRIC" id="fig|1423801.4.peg.1422"/>
<keyword evidence="5" id="KW-1185">Reference proteome</keyword>
<accession>A0A0R1V336</accession>
<name>A0A0R1V336_9LACO</name>
<dbReference type="STRING" id="1423801.FD50_GL001390"/>
<dbReference type="PANTHER" id="PTHR43479">
    <property type="entry name" value="ACREF/ENVCD OPERON REPRESSOR-RELATED"/>
    <property type="match status" value="1"/>
</dbReference>
<organism evidence="4 5">
    <name type="scientific">Liquorilactobacillus satsumensis DSM 16230 = JCM 12392</name>
    <dbReference type="NCBI Taxonomy" id="1423801"/>
    <lineage>
        <taxon>Bacteria</taxon>
        <taxon>Bacillati</taxon>
        <taxon>Bacillota</taxon>
        <taxon>Bacilli</taxon>
        <taxon>Lactobacillales</taxon>
        <taxon>Lactobacillaceae</taxon>
        <taxon>Liquorilactobacillus</taxon>
    </lineage>
</organism>
<dbReference type="PROSITE" id="PS50977">
    <property type="entry name" value="HTH_TETR_2"/>
    <property type="match status" value="1"/>
</dbReference>
<protein>
    <submittedName>
        <fullName evidence="4">Transcriptional regulator, TetR family protein</fullName>
    </submittedName>
</protein>
<dbReference type="GeneID" id="98308690"/>
<dbReference type="GO" id="GO:0003677">
    <property type="term" value="F:DNA binding"/>
    <property type="evidence" value="ECO:0007669"/>
    <property type="project" value="UniProtKB-UniRule"/>
</dbReference>
<dbReference type="SUPFAM" id="SSF46689">
    <property type="entry name" value="Homeodomain-like"/>
    <property type="match status" value="1"/>
</dbReference>
<reference evidence="4 5" key="1">
    <citation type="journal article" date="2015" name="Genome Announc.">
        <title>Expanding the biotechnology potential of lactobacilli through comparative genomics of 213 strains and associated genera.</title>
        <authorList>
            <person name="Sun Z."/>
            <person name="Harris H.M."/>
            <person name="McCann A."/>
            <person name="Guo C."/>
            <person name="Argimon S."/>
            <person name="Zhang W."/>
            <person name="Yang X."/>
            <person name="Jeffery I.B."/>
            <person name="Cooney J.C."/>
            <person name="Kagawa T.F."/>
            <person name="Liu W."/>
            <person name="Song Y."/>
            <person name="Salvetti E."/>
            <person name="Wrobel A."/>
            <person name="Rasinkangas P."/>
            <person name="Parkhill J."/>
            <person name="Rea M.C."/>
            <person name="O'Sullivan O."/>
            <person name="Ritari J."/>
            <person name="Douillard F.P."/>
            <person name="Paul Ross R."/>
            <person name="Yang R."/>
            <person name="Briner A.E."/>
            <person name="Felis G.E."/>
            <person name="de Vos W.M."/>
            <person name="Barrangou R."/>
            <person name="Klaenhammer T.R."/>
            <person name="Caufield P.W."/>
            <person name="Cui Y."/>
            <person name="Zhang H."/>
            <person name="O'Toole P.W."/>
        </authorList>
    </citation>
    <scope>NUCLEOTIDE SEQUENCE [LARGE SCALE GENOMIC DNA]</scope>
    <source>
        <strain evidence="4 5">DSM 16230</strain>
    </source>
</reference>
<dbReference type="InterPro" id="IPR009057">
    <property type="entry name" value="Homeodomain-like_sf"/>
</dbReference>